<keyword evidence="2" id="KW-1185">Reference proteome</keyword>
<name>A0A077ZTU7_STYLE</name>
<proteinExistence type="predicted"/>
<protein>
    <submittedName>
        <fullName evidence="1">Uncharacterized protein</fullName>
    </submittedName>
</protein>
<evidence type="ECO:0000313" key="1">
    <source>
        <dbReference type="EMBL" id="CDW73302.1"/>
    </source>
</evidence>
<organism evidence="1 2">
    <name type="scientific">Stylonychia lemnae</name>
    <name type="common">Ciliate</name>
    <dbReference type="NCBI Taxonomy" id="5949"/>
    <lineage>
        <taxon>Eukaryota</taxon>
        <taxon>Sar</taxon>
        <taxon>Alveolata</taxon>
        <taxon>Ciliophora</taxon>
        <taxon>Intramacronucleata</taxon>
        <taxon>Spirotrichea</taxon>
        <taxon>Stichotrichia</taxon>
        <taxon>Sporadotrichida</taxon>
        <taxon>Oxytrichidae</taxon>
        <taxon>Stylonychinae</taxon>
        <taxon>Stylonychia</taxon>
    </lineage>
</organism>
<sequence length="82" mass="9396">MRLTPAMLQSEVAPGCQKILIDLEQFLSLNPDPKNMINKVLLSLWKRSNRRNSSDDSYENQTQGVLKNLHSSKKIVQRVSNE</sequence>
<evidence type="ECO:0000313" key="2">
    <source>
        <dbReference type="Proteomes" id="UP000039865"/>
    </source>
</evidence>
<reference evidence="1 2" key="1">
    <citation type="submission" date="2014-06" db="EMBL/GenBank/DDBJ databases">
        <authorList>
            <person name="Swart Estienne"/>
        </authorList>
    </citation>
    <scope>NUCLEOTIDE SEQUENCE [LARGE SCALE GENOMIC DNA]</scope>
    <source>
        <strain evidence="1 2">130c</strain>
    </source>
</reference>
<dbReference type="InParanoid" id="A0A077ZTU7"/>
<dbReference type="EMBL" id="CCKQ01002216">
    <property type="protein sequence ID" value="CDW73302.1"/>
    <property type="molecule type" value="Genomic_DNA"/>
</dbReference>
<dbReference type="AlphaFoldDB" id="A0A077ZTU7"/>
<accession>A0A077ZTU7</accession>
<gene>
    <name evidence="1" type="primary">Contig12312.g13151</name>
    <name evidence="1" type="ORF">STYLEM_2278</name>
</gene>
<dbReference type="Proteomes" id="UP000039865">
    <property type="component" value="Unassembled WGS sequence"/>
</dbReference>